<gene>
    <name evidence="2" type="ORF">KIPB_015249</name>
</gene>
<name>A0A9K3GQK0_9EUKA</name>
<proteinExistence type="predicted"/>
<evidence type="ECO:0000313" key="2">
    <source>
        <dbReference type="EMBL" id="GIQ91827.1"/>
    </source>
</evidence>
<dbReference type="AlphaFoldDB" id="A0A9K3GQK0"/>
<feature type="signal peptide" evidence="1">
    <location>
        <begin position="1"/>
        <end position="25"/>
    </location>
</feature>
<dbReference type="Proteomes" id="UP000265618">
    <property type="component" value="Unassembled WGS sequence"/>
</dbReference>
<evidence type="ECO:0008006" key="4">
    <source>
        <dbReference type="Google" id="ProtNLM"/>
    </source>
</evidence>
<comment type="caution">
    <text evidence="2">The sequence shown here is derived from an EMBL/GenBank/DDBJ whole genome shotgun (WGS) entry which is preliminary data.</text>
</comment>
<keyword evidence="1" id="KW-0732">Signal</keyword>
<evidence type="ECO:0000313" key="3">
    <source>
        <dbReference type="Proteomes" id="UP000265618"/>
    </source>
</evidence>
<protein>
    <recommendedName>
        <fullName evidence="4">Secreted protein</fullName>
    </recommendedName>
</protein>
<dbReference type="EMBL" id="BDIP01008405">
    <property type="protein sequence ID" value="GIQ91827.1"/>
    <property type="molecule type" value="Genomic_DNA"/>
</dbReference>
<sequence length="64" mass="7117">MKRMAWMAQTCVVAWRLASISAVTGTDVVKHCTVVVDEVGGIQQMAQEHHSKVRAIIDRSSYVM</sequence>
<keyword evidence="3" id="KW-1185">Reference proteome</keyword>
<organism evidence="2 3">
    <name type="scientific">Kipferlia bialata</name>
    <dbReference type="NCBI Taxonomy" id="797122"/>
    <lineage>
        <taxon>Eukaryota</taxon>
        <taxon>Metamonada</taxon>
        <taxon>Carpediemonas-like organisms</taxon>
        <taxon>Kipferlia</taxon>
    </lineage>
</organism>
<feature type="non-terminal residue" evidence="2">
    <location>
        <position position="1"/>
    </location>
</feature>
<evidence type="ECO:0000256" key="1">
    <source>
        <dbReference type="SAM" id="SignalP"/>
    </source>
</evidence>
<feature type="chain" id="PRO_5039929771" description="Secreted protein" evidence="1">
    <location>
        <begin position="26"/>
        <end position="64"/>
    </location>
</feature>
<reference evidence="2 3" key="1">
    <citation type="journal article" date="2018" name="PLoS ONE">
        <title>The draft genome of Kipferlia bialata reveals reductive genome evolution in fornicate parasites.</title>
        <authorList>
            <person name="Tanifuji G."/>
            <person name="Takabayashi S."/>
            <person name="Kume K."/>
            <person name="Takagi M."/>
            <person name="Nakayama T."/>
            <person name="Kamikawa R."/>
            <person name="Inagaki Y."/>
            <person name="Hashimoto T."/>
        </authorList>
    </citation>
    <scope>NUCLEOTIDE SEQUENCE [LARGE SCALE GENOMIC DNA]</scope>
    <source>
        <strain evidence="2">NY0173</strain>
    </source>
</reference>
<accession>A0A9K3GQK0</accession>